<dbReference type="CDD" id="cd06183">
    <property type="entry name" value="cyt_b5_reduct_like"/>
    <property type="match status" value="1"/>
</dbReference>
<dbReference type="Pfam" id="PF00970">
    <property type="entry name" value="FAD_binding_6"/>
    <property type="match status" value="1"/>
</dbReference>
<accession>A0ABR0FQV4</accession>
<name>A0ABR0FQV4_9PEZI</name>
<feature type="compositionally biased region" description="Basic and acidic residues" evidence="8">
    <location>
        <begin position="98"/>
        <end position="110"/>
    </location>
</feature>
<dbReference type="PANTHER" id="PTHR19370:SF189">
    <property type="entry name" value="CYTOCHROME C MITOCHONDRIAL IMPORT FACTOR CYC2"/>
    <property type="match status" value="1"/>
</dbReference>
<dbReference type="SUPFAM" id="SSF63380">
    <property type="entry name" value="Riboflavin synthase domain-like"/>
    <property type="match status" value="1"/>
</dbReference>
<comment type="subcellular location">
    <subcellularLocation>
        <location evidence="2">Membrane</location>
    </subcellularLocation>
</comment>
<evidence type="ECO:0000313" key="10">
    <source>
        <dbReference type="EMBL" id="KAK4646338.1"/>
    </source>
</evidence>
<feature type="region of interest" description="Disordered" evidence="8">
    <location>
        <begin position="156"/>
        <end position="175"/>
    </location>
</feature>
<sequence length="580" mass="65786">MSGRLVSSGIRLPKHVAGDGRLDPMKISLSSHAQRQTLQRIYTQRSQHRQFHVSPSQAAKSRFDSPKSEKDESRFAAAKSKENAPKSTPEPNAAQDQGEPRVTRKEVKRERTKILLEQREQKVRELEAQEKERLEQEKQEAERAEQERQELKRLVKEQLGLETENPAKEEKSRSEQSSNVVRNIFFSGVASAGALVLWEMWRFAYSTEPLNDQKFSPFEIVDRQQVSPTAFIITVKPVVSRLGGLASQWKLAWLETLQHKLAWEGTWAVEIKQPELQVARDYTPLPELDVLSATNEYDTRGRIELFQLLKGLFSPQQSIPTFKFLIRRTEGGEVSSWLSRRKVGDTIELRGPHQSFNVVARAGYKEAEEPKRVVFLAGGTGIAPALQAAGSLFREHGQTLKKMPQVDIIWANRSKEDIKTDNPVIKLLEKLKEMSRGKINYVCVVDEERRFITANDIVAKTQITPPRKSWFWNSSKAESTPSKDDVNCYYHSSKHLITSAGEDYEKVDGENPRRQCACPVGRPSFKNLLMVSGPEGFNNHFAGPKYWADGKERQGPVGGVIGELAKKYPSLASDWLVLKL</sequence>
<dbReference type="GeneID" id="87896176"/>
<protein>
    <submittedName>
        <fullName evidence="10">Mitochondrial peripheral inner membrane protein</fullName>
    </submittedName>
</protein>
<keyword evidence="5" id="KW-0274">FAD</keyword>
<reference evidence="10 11" key="1">
    <citation type="journal article" date="2023" name="bioRxiv">
        <title>High-quality genome assemblies of four members of thePodospora anserinaspecies complex.</title>
        <authorList>
            <person name="Ament-Velasquez S.L."/>
            <person name="Vogan A.A."/>
            <person name="Wallerman O."/>
            <person name="Hartmann F."/>
            <person name="Gautier V."/>
            <person name="Silar P."/>
            <person name="Giraud T."/>
            <person name="Johannesson H."/>
        </authorList>
    </citation>
    <scope>NUCLEOTIDE SEQUENCE [LARGE SCALE GENOMIC DNA]</scope>
    <source>
        <strain evidence="10 11">CBS 112042</strain>
    </source>
</reference>
<dbReference type="PANTHER" id="PTHR19370">
    <property type="entry name" value="NADH-CYTOCHROME B5 REDUCTASE"/>
    <property type="match status" value="1"/>
</dbReference>
<evidence type="ECO:0000256" key="4">
    <source>
        <dbReference type="ARBA" id="ARBA00022630"/>
    </source>
</evidence>
<comment type="caution">
    <text evidence="10">The sequence shown here is derived from an EMBL/GenBank/DDBJ whole genome shotgun (WGS) entry which is preliminary data.</text>
</comment>
<dbReference type="InterPro" id="IPR013121">
    <property type="entry name" value="Fe_red_NAD-bd_6"/>
</dbReference>
<evidence type="ECO:0000256" key="3">
    <source>
        <dbReference type="ARBA" id="ARBA00006105"/>
    </source>
</evidence>
<dbReference type="Pfam" id="PF08030">
    <property type="entry name" value="NAD_binding_6"/>
    <property type="match status" value="1"/>
</dbReference>
<dbReference type="InterPro" id="IPR001834">
    <property type="entry name" value="CBR-like"/>
</dbReference>
<evidence type="ECO:0000256" key="8">
    <source>
        <dbReference type="SAM" id="MobiDB-lite"/>
    </source>
</evidence>
<keyword evidence="6" id="KW-0560">Oxidoreductase</keyword>
<dbReference type="RefSeq" id="XP_062735314.1">
    <property type="nucleotide sequence ID" value="XM_062876694.1"/>
</dbReference>
<keyword evidence="7" id="KW-0472">Membrane</keyword>
<feature type="compositionally biased region" description="Basic and acidic residues" evidence="8">
    <location>
        <begin position="165"/>
        <end position="174"/>
    </location>
</feature>
<proteinExistence type="inferred from homology"/>
<evidence type="ECO:0000313" key="11">
    <source>
        <dbReference type="Proteomes" id="UP001322138"/>
    </source>
</evidence>
<feature type="domain" description="FAD-binding FR-type" evidence="9">
    <location>
        <begin position="213"/>
        <end position="359"/>
    </location>
</feature>
<dbReference type="Proteomes" id="UP001322138">
    <property type="component" value="Unassembled WGS sequence"/>
</dbReference>
<dbReference type="Gene3D" id="2.40.30.10">
    <property type="entry name" value="Translation factors"/>
    <property type="match status" value="1"/>
</dbReference>
<evidence type="ECO:0000256" key="2">
    <source>
        <dbReference type="ARBA" id="ARBA00004370"/>
    </source>
</evidence>
<dbReference type="PROSITE" id="PS51384">
    <property type="entry name" value="FAD_FR"/>
    <property type="match status" value="1"/>
</dbReference>
<dbReference type="InterPro" id="IPR039261">
    <property type="entry name" value="FNR_nucleotide-bd"/>
</dbReference>
<gene>
    <name evidence="10" type="primary">CYC2</name>
    <name evidence="10" type="ORF">QC761_209550</name>
</gene>
<dbReference type="InterPro" id="IPR017927">
    <property type="entry name" value="FAD-bd_FR_type"/>
</dbReference>
<dbReference type="InterPro" id="IPR017938">
    <property type="entry name" value="Riboflavin_synthase-like_b-brl"/>
</dbReference>
<dbReference type="SUPFAM" id="SSF52343">
    <property type="entry name" value="Ferredoxin reductase-like, C-terminal NADP-linked domain"/>
    <property type="match status" value="1"/>
</dbReference>
<organism evidence="10 11">
    <name type="scientific">Podospora bellae-mahoneyi</name>
    <dbReference type="NCBI Taxonomy" id="2093777"/>
    <lineage>
        <taxon>Eukaryota</taxon>
        <taxon>Fungi</taxon>
        <taxon>Dikarya</taxon>
        <taxon>Ascomycota</taxon>
        <taxon>Pezizomycotina</taxon>
        <taxon>Sordariomycetes</taxon>
        <taxon>Sordariomycetidae</taxon>
        <taxon>Sordariales</taxon>
        <taxon>Podosporaceae</taxon>
        <taxon>Podospora</taxon>
    </lineage>
</organism>
<evidence type="ECO:0000256" key="7">
    <source>
        <dbReference type="ARBA" id="ARBA00023136"/>
    </source>
</evidence>
<keyword evidence="11" id="KW-1185">Reference proteome</keyword>
<evidence type="ECO:0000256" key="1">
    <source>
        <dbReference type="ARBA" id="ARBA00001974"/>
    </source>
</evidence>
<evidence type="ECO:0000256" key="6">
    <source>
        <dbReference type="ARBA" id="ARBA00023002"/>
    </source>
</evidence>
<feature type="compositionally biased region" description="Basic and acidic residues" evidence="8">
    <location>
        <begin position="61"/>
        <end position="84"/>
    </location>
</feature>
<evidence type="ECO:0000256" key="5">
    <source>
        <dbReference type="ARBA" id="ARBA00022827"/>
    </source>
</evidence>
<evidence type="ECO:0000259" key="9">
    <source>
        <dbReference type="PROSITE" id="PS51384"/>
    </source>
</evidence>
<feature type="region of interest" description="Disordered" evidence="8">
    <location>
        <begin position="43"/>
        <end position="110"/>
    </location>
</feature>
<comment type="similarity">
    <text evidence="3">Belongs to the flavoprotein pyridine nucleotide cytochrome reductase family.</text>
</comment>
<comment type="cofactor">
    <cofactor evidence="1">
        <name>FAD</name>
        <dbReference type="ChEBI" id="CHEBI:57692"/>
    </cofactor>
</comment>
<dbReference type="Gene3D" id="3.40.50.80">
    <property type="entry name" value="Nucleotide-binding domain of ferredoxin-NADP reductase (FNR) module"/>
    <property type="match status" value="1"/>
</dbReference>
<keyword evidence="4" id="KW-0285">Flavoprotein</keyword>
<dbReference type="EMBL" id="JAFFGZ010000004">
    <property type="protein sequence ID" value="KAK4646338.1"/>
    <property type="molecule type" value="Genomic_DNA"/>
</dbReference>
<dbReference type="InterPro" id="IPR008333">
    <property type="entry name" value="Cbr1-like_FAD-bd_dom"/>
</dbReference>